<organism evidence="3 4">
    <name type="scientific">Leucobacter luti</name>
    <dbReference type="NCBI Taxonomy" id="340320"/>
    <lineage>
        <taxon>Bacteria</taxon>
        <taxon>Bacillati</taxon>
        <taxon>Actinomycetota</taxon>
        <taxon>Actinomycetes</taxon>
        <taxon>Micrococcales</taxon>
        <taxon>Microbacteriaceae</taxon>
        <taxon>Leucobacter</taxon>
    </lineage>
</organism>
<feature type="domain" description="Aminoglycoside phosphotransferase" evidence="2">
    <location>
        <begin position="31"/>
        <end position="269"/>
    </location>
</feature>
<dbReference type="Gene3D" id="3.90.1200.10">
    <property type="match status" value="1"/>
</dbReference>
<evidence type="ECO:0000259" key="2">
    <source>
        <dbReference type="Pfam" id="PF01636"/>
    </source>
</evidence>
<accession>A0A4V3CYX3</accession>
<dbReference type="GO" id="GO:0019202">
    <property type="term" value="F:amino acid kinase activity"/>
    <property type="evidence" value="ECO:0007669"/>
    <property type="project" value="TreeGrafter"/>
</dbReference>
<dbReference type="Proteomes" id="UP000295601">
    <property type="component" value="Unassembled WGS sequence"/>
</dbReference>
<dbReference type="PANTHER" id="PTHR21064">
    <property type="entry name" value="AMINOGLYCOSIDE PHOSPHOTRANSFERASE DOMAIN-CONTAINING PROTEIN-RELATED"/>
    <property type="match status" value="1"/>
</dbReference>
<comment type="similarity">
    <text evidence="1">Belongs to the pseudomonas-type ThrB family.</text>
</comment>
<dbReference type="InterPro" id="IPR002575">
    <property type="entry name" value="Aminoglycoside_PTrfase"/>
</dbReference>
<dbReference type="EMBL" id="SNYA01000001">
    <property type="protein sequence ID" value="TDP95828.1"/>
    <property type="molecule type" value="Genomic_DNA"/>
</dbReference>
<evidence type="ECO:0000313" key="3">
    <source>
        <dbReference type="EMBL" id="TDP95828.1"/>
    </source>
</evidence>
<keyword evidence="4" id="KW-1185">Reference proteome</keyword>
<dbReference type="AlphaFoldDB" id="A0A4V3CYX3"/>
<sequence>MHTLTLTPREAARLLAETHGLKASEPLVPLGSELASTFHATIGTREVAVKLQASSPKELAVQRWRAAVASRLSAQGHPVPSTLPARDGTIVGTITHNGGEVAITVSEWIAGTPYGELGEQLDTVAFGLALGSAAARLQATLVGAQRPPRPIQHPWAAHTMAETITAHLPRITDATIAEIAASALDLLERVVAPVVAELPNTLVHQDLHDSNVLADADGGIAAFIDFDDMLVGWRVAEPAIAAAYLARHTDDPRAAVDAVAAGWEAALPFAEAERRAYRALVLARLALNAVIWHVRAGDGGTGDDRAVYGELRSAGTEHTFHALLTDGWAEEELA</sequence>
<dbReference type="InterPro" id="IPR011009">
    <property type="entry name" value="Kinase-like_dom_sf"/>
</dbReference>
<name>A0A4V3CYX3_9MICO</name>
<dbReference type="InterPro" id="IPR050249">
    <property type="entry name" value="Pseudomonas-type_ThrB"/>
</dbReference>
<dbReference type="RefSeq" id="WP_133615631.1">
    <property type="nucleotide sequence ID" value="NZ_SNYA01000001.1"/>
</dbReference>
<evidence type="ECO:0000313" key="4">
    <source>
        <dbReference type="Proteomes" id="UP000295601"/>
    </source>
</evidence>
<dbReference type="OrthoDB" id="4616840at2"/>
<gene>
    <name evidence="3" type="ORF">EDF62_0522</name>
</gene>
<evidence type="ECO:0000256" key="1">
    <source>
        <dbReference type="ARBA" id="ARBA00038240"/>
    </source>
</evidence>
<reference evidence="3 4" key="1">
    <citation type="submission" date="2019-03" db="EMBL/GenBank/DDBJ databases">
        <title>Genomic analyses of the natural microbiome of Caenorhabditis elegans.</title>
        <authorList>
            <person name="Samuel B."/>
        </authorList>
    </citation>
    <scope>NUCLEOTIDE SEQUENCE [LARGE SCALE GENOMIC DNA]</scope>
    <source>
        <strain evidence="3 4">JUb18</strain>
    </source>
</reference>
<proteinExistence type="inferred from homology"/>
<keyword evidence="3" id="KW-0418">Kinase</keyword>
<dbReference type="PANTHER" id="PTHR21064:SF6">
    <property type="entry name" value="AMINOGLYCOSIDE PHOSPHOTRANSFERASE DOMAIN-CONTAINING PROTEIN"/>
    <property type="match status" value="1"/>
</dbReference>
<dbReference type="SUPFAM" id="SSF56112">
    <property type="entry name" value="Protein kinase-like (PK-like)"/>
    <property type="match status" value="1"/>
</dbReference>
<keyword evidence="3" id="KW-0808">Transferase</keyword>
<protein>
    <submittedName>
        <fullName evidence="3">Ser/Thr protein kinase RdoA (MazF antagonist)</fullName>
    </submittedName>
</protein>
<comment type="caution">
    <text evidence="3">The sequence shown here is derived from an EMBL/GenBank/DDBJ whole genome shotgun (WGS) entry which is preliminary data.</text>
</comment>
<dbReference type="Pfam" id="PF01636">
    <property type="entry name" value="APH"/>
    <property type="match status" value="1"/>
</dbReference>